<accession>A0A1S6IVD2</accession>
<dbReference type="InterPro" id="IPR017896">
    <property type="entry name" value="4Fe4S_Fe-S-bd"/>
</dbReference>
<evidence type="ECO:0000313" key="3">
    <source>
        <dbReference type="Proteomes" id="UP000189464"/>
    </source>
</evidence>
<organism evidence="2 3">
    <name type="scientific">Desulforamulus ferrireducens</name>
    <dbReference type="NCBI Taxonomy" id="1833852"/>
    <lineage>
        <taxon>Bacteria</taxon>
        <taxon>Bacillati</taxon>
        <taxon>Bacillota</taxon>
        <taxon>Clostridia</taxon>
        <taxon>Eubacteriales</taxon>
        <taxon>Peptococcaceae</taxon>
        <taxon>Desulforamulus</taxon>
    </lineage>
</organism>
<dbReference type="Pfam" id="PF01656">
    <property type="entry name" value="CbiA"/>
    <property type="match status" value="1"/>
</dbReference>
<reference evidence="2 3" key="1">
    <citation type="journal article" date="2016" name="Int. J. Syst. Evol. Microbiol.">
        <title>Desulfotomaculum ferrireducens sp. nov., a moderately thermophilic sulfate-reducing and dissimilatory Fe(III)-reducing bacterium isolated from compost.</title>
        <authorList>
            <person name="Yang G."/>
            <person name="Guo J."/>
            <person name="Zhuang L."/>
            <person name="Yuan Y."/>
            <person name="Zhou S."/>
        </authorList>
    </citation>
    <scope>NUCLEOTIDE SEQUENCE [LARGE SCALE GENOMIC DNA]</scope>
    <source>
        <strain evidence="2 3">GSS09</strain>
    </source>
</reference>
<dbReference type="InterPro" id="IPR027417">
    <property type="entry name" value="P-loop_NTPase"/>
</dbReference>
<dbReference type="Proteomes" id="UP000189464">
    <property type="component" value="Chromosome"/>
</dbReference>
<evidence type="ECO:0000313" key="2">
    <source>
        <dbReference type="EMBL" id="AQS58741.1"/>
    </source>
</evidence>
<dbReference type="AlphaFoldDB" id="A0A1S6IVD2"/>
<dbReference type="OrthoDB" id="9778602at2"/>
<dbReference type="KEGG" id="dfg:B0537_06370"/>
<dbReference type="Gene3D" id="3.40.50.300">
    <property type="entry name" value="P-loop containing nucleotide triphosphate hydrolases"/>
    <property type="match status" value="2"/>
</dbReference>
<dbReference type="PROSITE" id="PS51379">
    <property type="entry name" value="4FE4S_FER_2"/>
    <property type="match status" value="2"/>
</dbReference>
<gene>
    <name evidence="2" type="ORF">B0537_06370</name>
</gene>
<dbReference type="PANTHER" id="PTHR43063">
    <property type="entry name" value="4FE-4S CLUSTER CONTAINING PARA FAMILY ATPASE PROTEIN"/>
    <property type="match status" value="1"/>
</dbReference>
<name>A0A1S6IVD2_9FIRM</name>
<protein>
    <submittedName>
        <fullName evidence="2">(4Fe-4S)-binding protein</fullName>
    </submittedName>
</protein>
<feature type="domain" description="4Fe-4S ferredoxin-type" evidence="1">
    <location>
        <begin position="61"/>
        <end position="90"/>
    </location>
</feature>
<dbReference type="Pfam" id="PF00037">
    <property type="entry name" value="Fer4"/>
    <property type="match status" value="1"/>
</dbReference>
<dbReference type="Gene3D" id="3.30.70.20">
    <property type="match status" value="1"/>
</dbReference>
<dbReference type="InterPro" id="IPR002586">
    <property type="entry name" value="CobQ/CobB/MinD/ParA_Nub-bd_dom"/>
</dbReference>
<sequence length="282" mass="30390">MRIAVASGKGGTGKTLVATSLAISLAEQKKPVQLLDCDVEEPNAHIFLKNKPNAEETVFLPIPQVDYGLCQYCGKCAEVCQFNAIALMKRTLVIFPDVCHSCGGCWHLCPADALKPVAREVGTVEMGQSDPIKLVSGRLKLGTHISPPVVKAVREKEDPASIIIIDGPPGSSCPVMTAVAGTDYCILVTEPTPFGLNDLVLAVEMLRVLGVPCGVVINRDVPGQDIIDRYCEMQGLPVLMRIPLQTQIARAYAKGIPLVESDPTWRAKFLELYQRVAGEVVS</sequence>
<dbReference type="SUPFAM" id="SSF52540">
    <property type="entry name" value="P-loop containing nucleoside triphosphate hydrolases"/>
    <property type="match status" value="1"/>
</dbReference>
<evidence type="ECO:0000259" key="1">
    <source>
        <dbReference type="PROSITE" id="PS51379"/>
    </source>
</evidence>
<dbReference type="STRING" id="1833852.B0537_06370"/>
<feature type="domain" description="4Fe-4S ferredoxin-type" evidence="1">
    <location>
        <begin position="92"/>
        <end position="119"/>
    </location>
</feature>
<dbReference type="RefSeq" id="WP_077713738.1">
    <property type="nucleotide sequence ID" value="NZ_CP019698.1"/>
</dbReference>
<dbReference type="SUPFAM" id="SSF54862">
    <property type="entry name" value="4Fe-4S ferredoxins"/>
    <property type="match status" value="1"/>
</dbReference>
<dbReference type="CDD" id="cd03110">
    <property type="entry name" value="SIMIBI_bact_arch"/>
    <property type="match status" value="1"/>
</dbReference>
<keyword evidence="3" id="KW-1185">Reference proteome</keyword>
<dbReference type="EMBL" id="CP019698">
    <property type="protein sequence ID" value="AQS58741.1"/>
    <property type="molecule type" value="Genomic_DNA"/>
</dbReference>
<dbReference type="PANTHER" id="PTHR43063:SF1">
    <property type="entry name" value="4FE-4S CLUSTER CONTAINING PARA FAMILY ATPASE PROTEIN"/>
    <property type="match status" value="1"/>
</dbReference>
<proteinExistence type="predicted"/>